<comment type="similarity">
    <text evidence="1">Belongs to the carbon-nitrogen hydrolase superfamily. NIT1/NIT2 family.</text>
</comment>
<dbReference type="EMBL" id="JAFBFH010000038">
    <property type="protein sequence ID" value="MBM7717064.1"/>
    <property type="molecule type" value="Genomic_DNA"/>
</dbReference>
<dbReference type="Pfam" id="PF00795">
    <property type="entry name" value="CN_hydrolase"/>
    <property type="match status" value="1"/>
</dbReference>
<feature type="domain" description="CN hydrolase" evidence="2">
    <location>
        <begin position="3"/>
        <end position="239"/>
    </location>
</feature>
<dbReference type="PROSITE" id="PS50263">
    <property type="entry name" value="CN_HYDROLASE"/>
    <property type="match status" value="1"/>
</dbReference>
<dbReference type="PROSITE" id="PS01227">
    <property type="entry name" value="UPF0012"/>
    <property type="match status" value="1"/>
</dbReference>
<dbReference type="PANTHER" id="PTHR23088:SF27">
    <property type="entry name" value="DEAMINATED GLUTATHIONE AMIDASE"/>
    <property type="match status" value="1"/>
</dbReference>
<proteinExistence type="inferred from homology"/>
<gene>
    <name evidence="3" type="ORF">JOC94_004088</name>
</gene>
<accession>A0ABS2RCY6</accession>
<keyword evidence="4" id="KW-1185">Reference proteome</keyword>
<evidence type="ECO:0000313" key="3">
    <source>
        <dbReference type="EMBL" id="MBM7717064.1"/>
    </source>
</evidence>
<reference evidence="3 4" key="1">
    <citation type="submission" date="2021-01" db="EMBL/GenBank/DDBJ databases">
        <title>Genomic Encyclopedia of Type Strains, Phase IV (KMG-IV): sequencing the most valuable type-strain genomes for metagenomic binning, comparative biology and taxonomic classification.</title>
        <authorList>
            <person name="Goeker M."/>
        </authorList>
    </citation>
    <scope>NUCLEOTIDE SEQUENCE [LARGE SCALE GENOMIC DNA]</scope>
    <source>
        <strain evidence="3 4">DSM 105453</strain>
    </source>
</reference>
<dbReference type="RefSeq" id="WP_077109533.1">
    <property type="nucleotide sequence ID" value="NZ_JAFBFH010000038.1"/>
</dbReference>
<evidence type="ECO:0000259" key="2">
    <source>
        <dbReference type="PROSITE" id="PS50263"/>
    </source>
</evidence>
<dbReference type="CDD" id="cd07583">
    <property type="entry name" value="nitrilase_5"/>
    <property type="match status" value="1"/>
</dbReference>
<evidence type="ECO:0000256" key="1">
    <source>
        <dbReference type="ARBA" id="ARBA00010613"/>
    </source>
</evidence>
<sequence>MKWKVGLIQMDIAFGDPKENYKRAEQWFEKAAEQECTLVVLPELWTTGYDLTRLDEIAHYEGEDALQFLKEQAVKHRFHIVGGSVAKQTADGVKNTMYIVDKNGRMLHEYSKLHLFRLMDEHKYLIAGEDEARFTVDGEEAGSFICYDIRFPEWLRKPVLNGAKVLFVVAEWPLPRLDHWQTLLKARAIENQSYIVACNRVGRDPHNIFAGHSMIIDPWGTVISEGGEGEELLTGNVDLGLIDEIRGRIPVFDDRRPDFY</sequence>
<dbReference type="InterPro" id="IPR003010">
    <property type="entry name" value="C-N_Hydrolase"/>
</dbReference>
<dbReference type="SUPFAM" id="SSF56317">
    <property type="entry name" value="Carbon-nitrogen hydrolase"/>
    <property type="match status" value="1"/>
</dbReference>
<dbReference type="InterPro" id="IPR001110">
    <property type="entry name" value="UPF0012_CS"/>
</dbReference>
<name>A0ABS2RCY6_9BACI</name>
<dbReference type="PANTHER" id="PTHR23088">
    <property type="entry name" value="NITRILASE-RELATED"/>
    <property type="match status" value="1"/>
</dbReference>
<dbReference type="InterPro" id="IPR036526">
    <property type="entry name" value="C-N_Hydrolase_sf"/>
</dbReference>
<dbReference type="Gene3D" id="3.60.110.10">
    <property type="entry name" value="Carbon-nitrogen hydrolase"/>
    <property type="match status" value="1"/>
</dbReference>
<comment type="caution">
    <text evidence="3">The sequence shown here is derived from an EMBL/GenBank/DDBJ whole genome shotgun (WGS) entry which is preliminary data.</text>
</comment>
<evidence type="ECO:0000313" key="4">
    <source>
        <dbReference type="Proteomes" id="UP000823485"/>
    </source>
</evidence>
<dbReference type="Proteomes" id="UP000823485">
    <property type="component" value="Unassembled WGS sequence"/>
</dbReference>
<organism evidence="3 4">
    <name type="scientific">Siminovitchia thermophila</name>
    <dbReference type="NCBI Taxonomy" id="1245522"/>
    <lineage>
        <taxon>Bacteria</taxon>
        <taxon>Bacillati</taxon>
        <taxon>Bacillota</taxon>
        <taxon>Bacilli</taxon>
        <taxon>Bacillales</taxon>
        <taxon>Bacillaceae</taxon>
        <taxon>Siminovitchia</taxon>
    </lineage>
</organism>
<protein>
    <submittedName>
        <fullName evidence="3">Amidohydrolase</fullName>
    </submittedName>
</protein>